<name>A0A1M6NUL2_9ACTN</name>
<dbReference type="PROSITE" id="PS51725">
    <property type="entry name" value="ABM"/>
    <property type="match status" value="1"/>
</dbReference>
<evidence type="ECO:0000259" key="1">
    <source>
        <dbReference type="PROSITE" id="PS51725"/>
    </source>
</evidence>
<dbReference type="EMBL" id="FQZK01000012">
    <property type="protein sequence ID" value="SHJ99308.1"/>
    <property type="molecule type" value="Genomic_DNA"/>
</dbReference>
<dbReference type="Pfam" id="PF03992">
    <property type="entry name" value="ABM"/>
    <property type="match status" value="1"/>
</dbReference>
<keyword evidence="3" id="KW-1185">Reference proteome</keyword>
<proteinExistence type="predicted"/>
<gene>
    <name evidence="2" type="ORF">SAMN05421803_112109</name>
</gene>
<keyword evidence="2" id="KW-0503">Monooxygenase</keyword>
<dbReference type="STRING" id="758803.SAMN05421803_112109"/>
<dbReference type="Gene3D" id="3.30.70.100">
    <property type="match status" value="1"/>
</dbReference>
<evidence type="ECO:0000313" key="2">
    <source>
        <dbReference type="EMBL" id="SHJ99308.1"/>
    </source>
</evidence>
<protein>
    <submittedName>
        <fullName evidence="2">Quinol monooxygenase YgiN</fullName>
    </submittedName>
</protein>
<dbReference type="InterPro" id="IPR050744">
    <property type="entry name" value="AI-2_Isomerase_LsrG"/>
</dbReference>
<keyword evidence="2" id="KW-0560">Oxidoreductase</keyword>
<dbReference type="SUPFAM" id="SSF54909">
    <property type="entry name" value="Dimeric alpha+beta barrel"/>
    <property type="match status" value="1"/>
</dbReference>
<dbReference type="InterPro" id="IPR007138">
    <property type="entry name" value="ABM_dom"/>
</dbReference>
<feature type="domain" description="ABM" evidence="1">
    <location>
        <begin position="6"/>
        <end position="96"/>
    </location>
</feature>
<reference evidence="2 3" key="1">
    <citation type="submission" date="2016-11" db="EMBL/GenBank/DDBJ databases">
        <authorList>
            <person name="Jaros S."/>
            <person name="Januszkiewicz K."/>
            <person name="Wedrychowicz H."/>
        </authorList>
    </citation>
    <scope>NUCLEOTIDE SEQUENCE [LARGE SCALE GENOMIC DNA]</scope>
    <source>
        <strain evidence="2 3">CGMCC 4.5723</strain>
    </source>
</reference>
<evidence type="ECO:0000313" key="3">
    <source>
        <dbReference type="Proteomes" id="UP000184452"/>
    </source>
</evidence>
<sequence>MPAVPVSLVISVRVRPGRRDAFVSGISRHAAASVREEPGCLRFDVTADAADPDLFWVCEVFTDAEALEAHRASPRFAAWQREKAASVVPGSQVDRCGPLVVREP</sequence>
<accession>A0A1M6NUL2</accession>
<dbReference type="PANTHER" id="PTHR33336:SF3">
    <property type="entry name" value="ABM DOMAIN-CONTAINING PROTEIN"/>
    <property type="match status" value="1"/>
</dbReference>
<dbReference type="Proteomes" id="UP000184452">
    <property type="component" value="Unassembled WGS sequence"/>
</dbReference>
<dbReference type="GO" id="GO:0004497">
    <property type="term" value="F:monooxygenase activity"/>
    <property type="evidence" value="ECO:0007669"/>
    <property type="project" value="UniProtKB-KW"/>
</dbReference>
<dbReference type="InterPro" id="IPR011008">
    <property type="entry name" value="Dimeric_a/b-barrel"/>
</dbReference>
<dbReference type="GO" id="GO:0005829">
    <property type="term" value="C:cytosol"/>
    <property type="evidence" value="ECO:0007669"/>
    <property type="project" value="TreeGrafter"/>
</dbReference>
<dbReference type="OrthoDB" id="3695636at2"/>
<dbReference type="RefSeq" id="WP_073380792.1">
    <property type="nucleotide sequence ID" value="NZ_FQZK01000012.1"/>
</dbReference>
<dbReference type="AlphaFoldDB" id="A0A1M6NUL2"/>
<dbReference type="PANTHER" id="PTHR33336">
    <property type="entry name" value="QUINOL MONOOXYGENASE YGIN-RELATED"/>
    <property type="match status" value="1"/>
</dbReference>
<organism evidence="2 3">
    <name type="scientific">Nocardiopsis flavescens</name>
    <dbReference type="NCBI Taxonomy" id="758803"/>
    <lineage>
        <taxon>Bacteria</taxon>
        <taxon>Bacillati</taxon>
        <taxon>Actinomycetota</taxon>
        <taxon>Actinomycetes</taxon>
        <taxon>Streptosporangiales</taxon>
        <taxon>Nocardiopsidaceae</taxon>
        <taxon>Nocardiopsis</taxon>
    </lineage>
</organism>